<name>A0A6P8ZCL9_THRPL</name>
<feature type="domain" description="C2H2-type" evidence="12">
    <location>
        <begin position="85"/>
        <end position="112"/>
    </location>
</feature>
<feature type="compositionally biased region" description="Basic and acidic residues" evidence="11">
    <location>
        <begin position="283"/>
        <end position="292"/>
    </location>
</feature>
<dbReference type="GO" id="GO:0000981">
    <property type="term" value="F:DNA-binding transcription factor activity, RNA polymerase II-specific"/>
    <property type="evidence" value="ECO:0007669"/>
    <property type="project" value="TreeGrafter"/>
</dbReference>
<dbReference type="PANTHER" id="PTHR23235:SF120">
    <property type="entry name" value="KRUPPEL-LIKE FACTOR 15"/>
    <property type="match status" value="1"/>
</dbReference>
<dbReference type="PROSITE" id="PS50157">
    <property type="entry name" value="ZINC_FINGER_C2H2_2"/>
    <property type="match status" value="5"/>
</dbReference>
<keyword evidence="2" id="KW-0479">Metal-binding</keyword>
<dbReference type="RefSeq" id="XP_034246502.1">
    <property type="nucleotide sequence ID" value="XM_034390611.1"/>
</dbReference>
<keyword evidence="6" id="KW-0805">Transcription regulation</keyword>
<comment type="subcellular location">
    <subcellularLocation>
        <location evidence="1">Nucleus</location>
    </subcellularLocation>
</comment>
<dbReference type="Gene3D" id="3.30.160.60">
    <property type="entry name" value="Classic Zinc Finger"/>
    <property type="match status" value="5"/>
</dbReference>
<evidence type="ECO:0000256" key="9">
    <source>
        <dbReference type="ARBA" id="ARBA00023242"/>
    </source>
</evidence>
<keyword evidence="13" id="KW-1185">Reference proteome</keyword>
<dbReference type="Pfam" id="PF00096">
    <property type="entry name" value="zf-C2H2"/>
    <property type="match status" value="4"/>
</dbReference>
<dbReference type="GO" id="GO:0008270">
    <property type="term" value="F:zinc ion binding"/>
    <property type="evidence" value="ECO:0007669"/>
    <property type="project" value="UniProtKB-KW"/>
</dbReference>
<keyword evidence="4 10" id="KW-0863">Zinc-finger</keyword>
<feature type="domain" description="C2H2-type" evidence="12">
    <location>
        <begin position="57"/>
        <end position="84"/>
    </location>
</feature>
<dbReference type="GeneID" id="117648229"/>
<keyword evidence="9" id="KW-0539">Nucleus</keyword>
<proteinExistence type="predicted"/>
<evidence type="ECO:0000256" key="8">
    <source>
        <dbReference type="ARBA" id="ARBA00023163"/>
    </source>
</evidence>
<dbReference type="AlphaFoldDB" id="A0A6P8ZCL9"/>
<protein>
    <submittedName>
        <fullName evidence="14">Oocyte zinc finger protein XlCOF28-like</fullName>
    </submittedName>
</protein>
<feature type="compositionally biased region" description="Acidic residues" evidence="11">
    <location>
        <begin position="249"/>
        <end position="262"/>
    </location>
</feature>
<dbReference type="GO" id="GO:0000978">
    <property type="term" value="F:RNA polymerase II cis-regulatory region sequence-specific DNA binding"/>
    <property type="evidence" value="ECO:0007669"/>
    <property type="project" value="TreeGrafter"/>
</dbReference>
<dbReference type="FunFam" id="3.30.160.60:FF:002402">
    <property type="entry name" value="Zinc finger protein 347"/>
    <property type="match status" value="1"/>
</dbReference>
<accession>A0A6P8ZCL9</accession>
<dbReference type="InterPro" id="IPR013087">
    <property type="entry name" value="Znf_C2H2_type"/>
</dbReference>
<organism evidence="14">
    <name type="scientific">Thrips palmi</name>
    <name type="common">Melon thrips</name>
    <dbReference type="NCBI Taxonomy" id="161013"/>
    <lineage>
        <taxon>Eukaryota</taxon>
        <taxon>Metazoa</taxon>
        <taxon>Ecdysozoa</taxon>
        <taxon>Arthropoda</taxon>
        <taxon>Hexapoda</taxon>
        <taxon>Insecta</taxon>
        <taxon>Pterygota</taxon>
        <taxon>Neoptera</taxon>
        <taxon>Paraneoptera</taxon>
        <taxon>Thysanoptera</taxon>
        <taxon>Terebrantia</taxon>
        <taxon>Thripoidea</taxon>
        <taxon>Thripidae</taxon>
        <taxon>Thrips</taxon>
    </lineage>
</organism>
<dbReference type="FunFam" id="3.30.160.60:FF:000557">
    <property type="entry name" value="zinc finger and SCAN domain-containing protein 29"/>
    <property type="match status" value="1"/>
</dbReference>
<dbReference type="FunFam" id="3.30.160.60:FF:000064">
    <property type="entry name" value="Early growth response protein 3"/>
    <property type="match status" value="1"/>
</dbReference>
<evidence type="ECO:0000313" key="14">
    <source>
        <dbReference type="RefSeq" id="XP_034246502.1"/>
    </source>
</evidence>
<feature type="compositionally biased region" description="Basic and acidic residues" evidence="11">
    <location>
        <begin position="191"/>
        <end position="201"/>
    </location>
</feature>
<evidence type="ECO:0000256" key="11">
    <source>
        <dbReference type="SAM" id="MobiDB-lite"/>
    </source>
</evidence>
<dbReference type="PANTHER" id="PTHR23235">
    <property type="entry name" value="KRUEPPEL-LIKE TRANSCRIPTION FACTOR"/>
    <property type="match status" value="1"/>
</dbReference>
<sequence>MTKTHRTCKGKPTAPNAPTAQGKKEPRGSNCGICGKHFQYEHKMRTHLRIHTGETPFSCSYCVKSFAQKAALTVHERTHTGEKPFVCELCNKAFARADHLNQHNRTHTGEKPYACSVCGKSFATWSAISRHKMEHSSRDSYPCSHCNKTFSRSDNLRTHVVKTHLSDKPEGASKVRVAATSAAKKKRAQAKAKEVTKDLDTGSRPNPEEIEAIAKILQDDVDGREANFKDAGDSEIPNPEQVLVKAEPPEEDSTQEKDEDNDGIIKHFDGSALEDSPLLNDAVDSKAEKEPLLEDDEQENADTSCIDDMLGSHFLFA</sequence>
<dbReference type="InterPro" id="IPR036236">
    <property type="entry name" value="Znf_C2H2_sf"/>
</dbReference>
<feature type="domain" description="C2H2-type" evidence="12">
    <location>
        <begin position="29"/>
        <end position="56"/>
    </location>
</feature>
<evidence type="ECO:0000313" key="13">
    <source>
        <dbReference type="Proteomes" id="UP000515158"/>
    </source>
</evidence>
<evidence type="ECO:0000256" key="1">
    <source>
        <dbReference type="ARBA" id="ARBA00004123"/>
    </source>
</evidence>
<feature type="region of interest" description="Disordered" evidence="11">
    <location>
        <begin position="1"/>
        <end position="28"/>
    </location>
</feature>
<feature type="region of interest" description="Disordered" evidence="11">
    <location>
        <begin position="180"/>
        <end position="207"/>
    </location>
</feature>
<gene>
    <name evidence="14" type="primary">LOC117648229</name>
</gene>
<dbReference type="InParanoid" id="A0A6P8ZCL9"/>
<reference evidence="14" key="1">
    <citation type="submission" date="2025-08" db="UniProtKB">
        <authorList>
            <consortium name="RefSeq"/>
        </authorList>
    </citation>
    <scope>IDENTIFICATION</scope>
    <source>
        <tissue evidence="14">Total insect</tissue>
    </source>
</reference>
<dbReference type="KEGG" id="tpal:117648229"/>
<keyword evidence="7" id="KW-0238">DNA-binding</keyword>
<evidence type="ECO:0000259" key="12">
    <source>
        <dbReference type="PROSITE" id="PS50157"/>
    </source>
</evidence>
<dbReference type="Proteomes" id="UP000515158">
    <property type="component" value="Unplaced"/>
</dbReference>
<feature type="region of interest" description="Disordered" evidence="11">
    <location>
        <begin position="221"/>
        <end position="305"/>
    </location>
</feature>
<dbReference type="SMART" id="SM00355">
    <property type="entry name" value="ZnF_C2H2"/>
    <property type="match status" value="5"/>
</dbReference>
<dbReference type="SUPFAM" id="SSF57667">
    <property type="entry name" value="beta-beta-alpha zinc fingers"/>
    <property type="match status" value="3"/>
</dbReference>
<keyword evidence="8" id="KW-0804">Transcription</keyword>
<feature type="domain" description="C2H2-type" evidence="12">
    <location>
        <begin position="141"/>
        <end position="169"/>
    </location>
</feature>
<dbReference type="GO" id="GO:0005634">
    <property type="term" value="C:nucleus"/>
    <property type="evidence" value="ECO:0007669"/>
    <property type="project" value="UniProtKB-SubCell"/>
</dbReference>
<evidence type="ECO:0000256" key="2">
    <source>
        <dbReference type="ARBA" id="ARBA00022723"/>
    </source>
</evidence>
<dbReference type="PROSITE" id="PS00028">
    <property type="entry name" value="ZINC_FINGER_C2H2_1"/>
    <property type="match status" value="5"/>
</dbReference>
<evidence type="ECO:0000256" key="4">
    <source>
        <dbReference type="ARBA" id="ARBA00022771"/>
    </source>
</evidence>
<feature type="domain" description="C2H2-type" evidence="12">
    <location>
        <begin position="113"/>
        <end position="140"/>
    </location>
</feature>
<keyword evidence="3" id="KW-0677">Repeat</keyword>
<evidence type="ECO:0000256" key="5">
    <source>
        <dbReference type="ARBA" id="ARBA00022833"/>
    </source>
</evidence>
<evidence type="ECO:0000256" key="3">
    <source>
        <dbReference type="ARBA" id="ARBA00022737"/>
    </source>
</evidence>
<feature type="compositionally biased region" description="Basic and acidic residues" evidence="11">
    <location>
        <begin position="221"/>
        <end position="232"/>
    </location>
</feature>
<evidence type="ECO:0000256" key="6">
    <source>
        <dbReference type="ARBA" id="ARBA00023015"/>
    </source>
</evidence>
<evidence type="ECO:0000256" key="7">
    <source>
        <dbReference type="ARBA" id="ARBA00023125"/>
    </source>
</evidence>
<dbReference type="OrthoDB" id="7734462at2759"/>
<evidence type="ECO:0000256" key="10">
    <source>
        <dbReference type="PROSITE-ProRule" id="PRU00042"/>
    </source>
</evidence>
<keyword evidence="5" id="KW-0862">Zinc</keyword>